<evidence type="ECO:0000313" key="2">
    <source>
        <dbReference type="Proteomes" id="UP000015105"/>
    </source>
</evidence>
<protein>
    <submittedName>
        <fullName evidence="1">Uncharacterized protein</fullName>
    </submittedName>
</protein>
<dbReference type="AlphaFoldDB" id="A0A452XCA9"/>
<accession>A0A452XCA9</accession>
<reference evidence="1" key="3">
    <citation type="submission" date="2019-03" db="UniProtKB">
        <authorList>
            <consortium name="EnsemblPlants"/>
        </authorList>
    </citation>
    <scope>IDENTIFICATION</scope>
</reference>
<keyword evidence="2" id="KW-1185">Reference proteome</keyword>
<sequence>EAVRFRVSPYRLPIEDKSLLKSPRRPYRRAESGGLIGKGGW</sequence>
<dbReference type="Gramene" id="AET0Gv20022400.9">
    <property type="protein sequence ID" value="AET0Gv20022400.9"/>
    <property type="gene ID" value="AET0Gv20022400"/>
</dbReference>
<dbReference type="Proteomes" id="UP000015105">
    <property type="component" value="Unassembled WGS sequence"/>
</dbReference>
<dbReference type="EnsemblPlants" id="AET0Gv20022400.9">
    <property type="protein sequence ID" value="AET0Gv20022400.9"/>
    <property type="gene ID" value="AET0Gv20022400"/>
</dbReference>
<evidence type="ECO:0000313" key="1">
    <source>
        <dbReference type="EnsemblPlants" id="AET0Gv20022400.9"/>
    </source>
</evidence>
<reference evidence="2" key="2">
    <citation type="journal article" date="2017" name="Nat. Plants">
        <title>The Aegilops tauschii genome reveals multiple impacts of transposons.</title>
        <authorList>
            <person name="Zhao G."/>
            <person name="Zou C."/>
            <person name="Li K."/>
            <person name="Wang K."/>
            <person name="Li T."/>
            <person name="Gao L."/>
            <person name="Zhang X."/>
            <person name="Wang H."/>
            <person name="Yang Z."/>
            <person name="Liu X."/>
            <person name="Jiang W."/>
            <person name="Mao L."/>
            <person name="Kong X."/>
            <person name="Jiao Y."/>
            <person name="Jia J."/>
        </authorList>
    </citation>
    <scope>NUCLEOTIDE SEQUENCE [LARGE SCALE GENOMIC DNA]</scope>
    <source>
        <strain evidence="2">cv. AL8/78</strain>
    </source>
</reference>
<name>A0A452XCA9_AEGTS</name>
<proteinExistence type="predicted"/>
<organism evidence="1 2">
    <name type="scientific">Aegilops tauschii subsp. strangulata</name>
    <name type="common">Goatgrass</name>
    <dbReference type="NCBI Taxonomy" id="200361"/>
    <lineage>
        <taxon>Eukaryota</taxon>
        <taxon>Viridiplantae</taxon>
        <taxon>Streptophyta</taxon>
        <taxon>Embryophyta</taxon>
        <taxon>Tracheophyta</taxon>
        <taxon>Spermatophyta</taxon>
        <taxon>Magnoliopsida</taxon>
        <taxon>Liliopsida</taxon>
        <taxon>Poales</taxon>
        <taxon>Poaceae</taxon>
        <taxon>BOP clade</taxon>
        <taxon>Pooideae</taxon>
        <taxon>Triticodae</taxon>
        <taxon>Triticeae</taxon>
        <taxon>Triticinae</taxon>
        <taxon>Aegilops</taxon>
    </lineage>
</organism>
<reference evidence="2" key="1">
    <citation type="journal article" date="2014" name="Science">
        <title>Ancient hybridizations among the ancestral genomes of bread wheat.</title>
        <authorList>
            <consortium name="International Wheat Genome Sequencing Consortium,"/>
            <person name="Marcussen T."/>
            <person name="Sandve S.R."/>
            <person name="Heier L."/>
            <person name="Spannagl M."/>
            <person name="Pfeifer M."/>
            <person name="Jakobsen K.S."/>
            <person name="Wulff B.B."/>
            <person name="Steuernagel B."/>
            <person name="Mayer K.F."/>
            <person name="Olsen O.A."/>
        </authorList>
    </citation>
    <scope>NUCLEOTIDE SEQUENCE [LARGE SCALE GENOMIC DNA]</scope>
    <source>
        <strain evidence="2">cv. AL8/78</strain>
    </source>
</reference>